<dbReference type="RefSeq" id="WP_337335301.1">
    <property type="nucleotide sequence ID" value="NZ_JBBDHC010000009.1"/>
</dbReference>
<comment type="caution">
    <text evidence="1">The sequence shown here is derived from an EMBL/GenBank/DDBJ whole genome shotgun (WGS) entry which is preliminary data.</text>
</comment>
<evidence type="ECO:0000313" key="1">
    <source>
        <dbReference type="EMBL" id="MEJ1249584.1"/>
    </source>
</evidence>
<dbReference type="Proteomes" id="UP001364472">
    <property type="component" value="Unassembled WGS sequence"/>
</dbReference>
<evidence type="ECO:0008006" key="3">
    <source>
        <dbReference type="Google" id="ProtNLM"/>
    </source>
</evidence>
<dbReference type="EMBL" id="JBBDHC010000009">
    <property type="protein sequence ID" value="MEJ1249584.1"/>
    <property type="molecule type" value="Genomic_DNA"/>
</dbReference>
<gene>
    <name evidence="1" type="ORF">WB794_07855</name>
</gene>
<dbReference type="InterPro" id="IPR035958">
    <property type="entry name" value="SecB-like_sf"/>
</dbReference>
<keyword evidence="2" id="KW-1185">Reference proteome</keyword>
<accession>A0AAW9R4T8</accession>
<dbReference type="Gene3D" id="3.10.420.10">
    <property type="entry name" value="SecB-like"/>
    <property type="match status" value="1"/>
</dbReference>
<evidence type="ECO:0000313" key="2">
    <source>
        <dbReference type="Proteomes" id="UP001364472"/>
    </source>
</evidence>
<reference evidence="1 2" key="1">
    <citation type="journal article" date="2016" name="Antonie Van Leeuwenhoek">
        <title>Denitratimonas tolerans gen. nov., sp. nov., a denitrifying bacterium isolated from a bioreactor for tannery wastewater treatment.</title>
        <authorList>
            <person name="Han S.I."/>
            <person name="Kim J.O."/>
            <person name="Lee Y.R."/>
            <person name="Ekpeghere K.I."/>
            <person name="Koh S.C."/>
            <person name="Whang K.S."/>
        </authorList>
    </citation>
    <scope>NUCLEOTIDE SEQUENCE [LARGE SCALE GENOMIC DNA]</scope>
    <source>
        <strain evidence="1 2">KACC 17565</strain>
    </source>
</reference>
<sequence length="152" mass="17008">MTPEQKENLKAATPKLKILDVVLVRSAFTRATEEPTAPGKAWQQHKRGVQYGITDSSEGNARELHVLVQLGTRVLLSEAAEGLEGVVQFEIEADFVVRYQIAGGLDESALDVFANFNSVHNVWPFWRQHVYDIVQRARLPHLEIPLFSGSKS</sequence>
<organism evidence="1 2">
    <name type="scientific">Denitratimonas tolerans</name>
    <dbReference type="NCBI Taxonomy" id="1338420"/>
    <lineage>
        <taxon>Bacteria</taxon>
        <taxon>Pseudomonadati</taxon>
        <taxon>Pseudomonadota</taxon>
        <taxon>Gammaproteobacteria</taxon>
        <taxon>Lysobacterales</taxon>
        <taxon>Lysobacteraceae</taxon>
        <taxon>Denitratimonas</taxon>
    </lineage>
</organism>
<protein>
    <recommendedName>
        <fullName evidence="3">Preprotein translocase subunit SecB</fullName>
    </recommendedName>
</protein>
<proteinExistence type="predicted"/>
<dbReference type="SUPFAM" id="SSF54611">
    <property type="entry name" value="SecB-like"/>
    <property type="match status" value="1"/>
</dbReference>
<dbReference type="AlphaFoldDB" id="A0AAW9R4T8"/>
<name>A0AAW9R4T8_9GAMM</name>